<dbReference type="AlphaFoldDB" id="A0ABD1XR20"/>
<protein>
    <submittedName>
        <fullName evidence="2">Uncharacterized protein</fullName>
    </submittedName>
</protein>
<accession>A0ABD1XR20</accession>
<feature type="region of interest" description="Disordered" evidence="1">
    <location>
        <begin position="1"/>
        <end position="48"/>
    </location>
</feature>
<feature type="compositionally biased region" description="Basic and acidic residues" evidence="1">
    <location>
        <begin position="63"/>
        <end position="77"/>
    </location>
</feature>
<sequence length="88" mass="10117">MAKRTPSHYVNEKRHKTTKRDSSIMAERDNGVSADYNRPTSTAKASTEGISIRVTPHHVAVMRRTERSRTANRRRDCQGLQPTWLPWA</sequence>
<comment type="caution">
    <text evidence="2">The sequence shown here is derived from an EMBL/GenBank/DDBJ whole genome shotgun (WGS) entry which is preliminary data.</text>
</comment>
<name>A0ABD1XR20_9MARC</name>
<feature type="compositionally biased region" description="Polar residues" evidence="1">
    <location>
        <begin position="38"/>
        <end position="48"/>
    </location>
</feature>
<proteinExistence type="predicted"/>
<evidence type="ECO:0000313" key="3">
    <source>
        <dbReference type="Proteomes" id="UP001605036"/>
    </source>
</evidence>
<keyword evidence="3" id="KW-1185">Reference proteome</keyword>
<feature type="region of interest" description="Disordered" evidence="1">
    <location>
        <begin position="62"/>
        <end position="88"/>
    </location>
</feature>
<organism evidence="2 3">
    <name type="scientific">Riccia fluitans</name>
    <dbReference type="NCBI Taxonomy" id="41844"/>
    <lineage>
        <taxon>Eukaryota</taxon>
        <taxon>Viridiplantae</taxon>
        <taxon>Streptophyta</taxon>
        <taxon>Embryophyta</taxon>
        <taxon>Marchantiophyta</taxon>
        <taxon>Marchantiopsida</taxon>
        <taxon>Marchantiidae</taxon>
        <taxon>Marchantiales</taxon>
        <taxon>Ricciaceae</taxon>
        <taxon>Riccia</taxon>
    </lineage>
</organism>
<evidence type="ECO:0000313" key="2">
    <source>
        <dbReference type="EMBL" id="KAL2610346.1"/>
    </source>
</evidence>
<evidence type="ECO:0000256" key="1">
    <source>
        <dbReference type="SAM" id="MobiDB-lite"/>
    </source>
</evidence>
<feature type="compositionally biased region" description="Basic and acidic residues" evidence="1">
    <location>
        <begin position="19"/>
        <end position="30"/>
    </location>
</feature>
<dbReference type="EMBL" id="JBHFFA010000008">
    <property type="protein sequence ID" value="KAL2610346.1"/>
    <property type="molecule type" value="Genomic_DNA"/>
</dbReference>
<gene>
    <name evidence="2" type="ORF">R1flu_028919</name>
</gene>
<reference evidence="2 3" key="1">
    <citation type="submission" date="2024-09" db="EMBL/GenBank/DDBJ databases">
        <title>Chromosome-scale assembly of Riccia fluitans.</title>
        <authorList>
            <person name="Paukszto L."/>
            <person name="Sawicki J."/>
            <person name="Karawczyk K."/>
            <person name="Piernik-Szablinska J."/>
            <person name="Szczecinska M."/>
            <person name="Mazdziarz M."/>
        </authorList>
    </citation>
    <scope>NUCLEOTIDE SEQUENCE [LARGE SCALE GENOMIC DNA]</scope>
    <source>
        <strain evidence="2">Rf_01</strain>
        <tissue evidence="2">Aerial parts of the thallus</tissue>
    </source>
</reference>
<dbReference type="Proteomes" id="UP001605036">
    <property type="component" value="Unassembled WGS sequence"/>
</dbReference>